<dbReference type="Proteomes" id="UP000234639">
    <property type="component" value="Unassembled WGS sequence"/>
</dbReference>
<comment type="catalytic activity">
    <reaction evidence="10 11 12">
        <text>NAD(+) + (deoxyribonucleotide)n-3'-hydroxyl + 5'-phospho-(deoxyribonucleotide)m = (deoxyribonucleotide)n+m + AMP + beta-nicotinamide D-nucleotide.</text>
        <dbReference type="EC" id="6.5.1.2"/>
    </reaction>
</comment>
<evidence type="ECO:0000256" key="8">
    <source>
        <dbReference type="ARBA" id="ARBA00023027"/>
    </source>
</evidence>
<dbReference type="InterPro" id="IPR018239">
    <property type="entry name" value="DNA_ligase_AS"/>
</dbReference>
<dbReference type="SMART" id="SM00532">
    <property type="entry name" value="LIGANc"/>
    <property type="match status" value="1"/>
</dbReference>
<evidence type="ECO:0000313" key="14">
    <source>
        <dbReference type="EMBL" id="PKZ29621.1"/>
    </source>
</evidence>
<keyword evidence="5 11" id="KW-0227">DNA damage</keyword>
<evidence type="ECO:0000256" key="9">
    <source>
        <dbReference type="ARBA" id="ARBA00023204"/>
    </source>
</evidence>
<dbReference type="NCBIfam" id="NF005932">
    <property type="entry name" value="PRK07956.1"/>
    <property type="match status" value="1"/>
</dbReference>
<accession>A0A2I1NB80</accession>
<feature type="active site" description="N6-AMP-lysine intermediate" evidence="11">
    <location>
        <position position="108"/>
    </location>
</feature>
<dbReference type="Pfam" id="PF00533">
    <property type="entry name" value="BRCT"/>
    <property type="match status" value="1"/>
</dbReference>
<dbReference type="PIRSF" id="PIRSF001604">
    <property type="entry name" value="LigA"/>
    <property type="match status" value="1"/>
</dbReference>
<evidence type="ECO:0000313" key="15">
    <source>
        <dbReference type="Proteomes" id="UP000234639"/>
    </source>
</evidence>
<keyword evidence="9 11" id="KW-0234">DNA repair</keyword>
<dbReference type="GO" id="GO:0006281">
    <property type="term" value="P:DNA repair"/>
    <property type="evidence" value="ECO:0007669"/>
    <property type="project" value="UniProtKB-KW"/>
</dbReference>
<dbReference type="GO" id="GO:0003911">
    <property type="term" value="F:DNA ligase (NAD+) activity"/>
    <property type="evidence" value="ECO:0007669"/>
    <property type="project" value="UniProtKB-UniRule"/>
</dbReference>
<evidence type="ECO:0000256" key="10">
    <source>
        <dbReference type="ARBA" id="ARBA00034005"/>
    </source>
</evidence>
<dbReference type="Pfam" id="PF12826">
    <property type="entry name" value="HHH_2"/>
    <property type="match status" value="1"/>
</dbReference>
<dbReference type="SUPFAM" id="SSF50249">
    <property type="entry name" value="Nucleic acid-binding proteins"/>
    <property type="match status" value="1"/>
</dbReference>
<feature type="binding site" evidence="11">
    <location>
        <position position="412"/>
    </location>
    <ligand>
        <name>Zn(2+)</name>
        <dbReference type="ChEBI" id="CHEBI:29105"/>
    </ligand>
</feature>
<comment type="caution">
    <text evidence="14">The sequence shown here is derived from an EMBL/GenBank/DDBJ whole genome shotgun (WGS) entry which is preliminary data.</text>
</comment>
<feature type="binding site" evidence="11">
    <location>
        <position position="106"/>
    </location>
    <ligand>
        <name>NAD(+)</name>
        <dbReference type="ChEBI" id="CHEBI:57540"/>
    </ligand>
</feature>
<dbReference type="HAMAP" id="MF_01588">
    <property type="entry name" value="DNA_ligase_A"/>
    <property type="match status" value="1"/>
</dbReference>
<dbReference type="Gene3D" id="1.10.150.20">
    <property type="entry name" value="5' to 3' exonuclease, C-terminal subdomain"/>
    <property type="match status" value="2"/>
</dbReference>
<evidence type="ECO:0000256" key="5">
    <source>
        <dbReference type="ARBA" id="ARBA00022763"/>
    </source>
</evidence>
<dbReference type="NCBIfam" id="TIGR00575">
    <property type="entry name" value="dnlj"/>
    <property type="match status" value="1"/>
</dbReference>
<dbReference type="InterPro" id="IPR001679">
    <property type="entry name" value="DNA_ligase"/>
</dbReference>
<dbReference type="EMBL" id="PKHU01000002">
    <property type="protein sequence ID" value="PKZ29621.1"/>
    <property type="molecule type" value="Genomic_DNA"/>
</dbReference>
<keyword evidence="7 11" id="KW-0460">Magnesium</keyword>
<comment type="cofactor">
    <cofactor evidence="11">
        <name>Mg(2+)</name>
        <dbReference type="ChEBI" id="CHEBI:18420"/>
    </cofactor>
    <cofactor evidence="11">
        <name>Mn(2+)</name>
        <dbReference type="ChEBI" id="CHEBI:29035"/>
    </cofactor>
</comment>
<keyword evidence="2 11" id="KW-0436">Ligase</keyword>
<dbReference type="Gene3D" id="1.10.287.610">
    <property type="entry name" value="Helix hairpin bin"/>
    <property type="match status" value="1"/>
</dbReference>
<dbReference type="InterPro" id="IPR013840">
    <property type="entry name" value="DNAligase_N"/>
</dbReference>
<keyword evidence="3 11" id="KW-0235">DNA replication</keyword>
<evidence type="ECO:0000256" key="4">
    <source>
        <dbReference type="ARBA" id="ARBA00022723"/>
    </source>
</evidence>
<keyword evidence="8 11" id="KW-0520">NAD</keyword>
<comment type="similarity">
    <text evidence="11">Belongs to the NAD-dependent DNA ligase family. LigA subfamily.</text>
</comment>
<dbReference type="GO" id="GO:0046872">
    <property type="term" value="F:metal ion binding"/>
    <property type="evidence" value="ECO:0007669"/>
    <property type="project" value="UniProtKB-KW"/>
</dbReference>
<dbReference type="AlphaFoldDB" id="A0A2I1NB80"/>
<dbReference type="SUPFAM" id="SSF56091">
    <property type="entry name" value="DNA ligase/mRNA capping enzyme, catalytic domain"/>
    <property type="match status" value="1"/>
</dbReference>
<evidence type="ECO:0000256" key="1">
    <source>
        <dbReference type="ARBA" id="ARBA00004067"/>
    </source>
</evidence>
<feature type="binding site" evidence="11">
    <location>
        <position position="129"/>
    </location>
    <ligand>
        <name>NAD(+)</name>
        <dbReference type="ChEBI" id="CHEBI:57540"/>
    </ligand>
</feature>
<feature type="binding site" evidence="11">
    <location>
        <begin position="30"/>
        <end position="34"/>
    </location>
    <ligand>
        <name>NAD(+)</name>
        <dbReference type="ChEBI" id="CHEBI:57540"/>
    </ligand>
</feature>
<dbReference type="RefSeq" id="WP_101636646.1">
    <property type="nucleotide sequence ID" value="NZ_PKHU01000002.1"/>
</dbReference>
<dbReference type="EC" id="6.5.1.2" evidence="11 12"/>
<keyword evidence="4 11" id="KW-0479">Metal-binding</keyword>
<dbReference type="InterPro" id="IPR041663">
    <property type="entry name" value="DisA/LigA_HHH"/>
</dbReference>
<protein>
    <recommendedName>
        <fullName evidence="11 12">DNA ligase</fullName>
        <ecNumber evidence="11 12">6.5.1.2</ecNumber>
    </recommendedName>
    <alternativeName>
        <fullName evidence="11">Polydeoxyribonucleotide synthase [NAD(+)]</fullName>
    </alternativeName>
</protein>
<dbReference type="FunFam" id="1.10.150.20:FF:000007">
    <property type="entry name" value="DNA ligase"/>
    <property type="match status" value="1"/>
</dbReference>
<dbReference type="Pfam" id="PF01653">
    <property type="entry name" value="DNA_ligase_aden"/>
    <property type="match status" value="1"/>
</dbReference>
<comment type="caution">
    <text evidence="11">Lacks conserved residue(s) required for the propagation of feature annotation.</text>
</comment>
<evidence type="ECO:0000256" key="11">
    <source>
        <dbReference type="HAMAP-Rule" id="MF_01588"/>
    </source>
</evidence>
<evidence type="ECO:0000256" key="12">
    <source>
        <dbReference type="RuleBase" id="RU000618"/>
    </source>
</evidence>
<feature type="binding site" evidence="11">
    <location>
        <position position="396"/>
    </location>
    <ligand>
        <name>Zn(2+)</name>
        <dbReference type="ChEBI" id="CHEBI:29105"/>
    </ligand>
</feature>
<evidence type="ECO:0000256" key="6">
    <source>
        <dbReference type="ARBA" id="ARBA00022833"/>
    </source>
</evidence>
<feature type="binding site" evidence="11">
    <location>
        <begin position="79"/>
        <end position="80"/>
    </location>
    <ligand>
        <name>NAD(+)</name>
        <dbReference type="ChEBI" id="CHEBI:57540"/>
    </ligand>
</feature>
<feature type="binding site" evidence="11">
    <location>
        <position position="302"/>
    </location>
    <ligand>
        <name>NAD(+)</name>
        <dbReference type="ChEBI" id="CHEBI:57540"/>
    </ligand>
</feature>
<dbReference type="SMART" id="SM00292">
    <property type="entry name" value="BRCT"/>
    <property type="match status" value="1"/>
</dbReference>
<gene>
    <name evidence="11" type="primary">ligA</name>
    <name evidence="14" type="ORF">CYJ41_01660</name>
</gene>
<dbReference type="PROSITE" id="PS01056">
    <property type="entry name" value="DNA_LIGASE_N2"/>
    <property type="match status" value="1"/>
</dbReference>
<feature type="binding site" evidence="11">
    <location>
        <position position="399"/>
    </location>
    <ligand>
        <name>Zn(2+)</name>
        <dbReference type="ChEBI" id="CHEBI:29105"/>
    </ligand>
</feature>
<dbReference type="GO" id="GO:0006260">
    <property type="term" value="P:DNA replication"/>
    <property type="evidence" value="ECO:0007669"/>
    <property type="project" value="UniProtKB-KW"/>
</dbReference>
<evidence type="ECO:0000256" key="7">
    <source>
        <dbReference type="ARBA" id="ARBA00022842"/>
    </source>
</evidence>
<evidence type="ECO:0000256" key="3">
    <source>
        <dbReference type="ARBA" id="ARBA00022705"/>
    </source>
</evidence>
<proteinExistence type="inferred from homology"/>
<reference evidence="14 15" key="1">
    <citation type="submission" date="2017-12" db="EMBL/GenBank/DDBJ databases">
        <title>Phylogenetic diversity of female urinary microbiome.</title>
        <authorList>
            <person name="Thomas-White K."/>
            <person name="Wolfe A.J."/>
        </authorList>
    </citation>
    <scope>NUCLEOTIDE SEQUENCE [LARGE SCALE GENOMIC DNA]</scope>
    <source>
        <strain evidence="14 15">UMB0112</strain>
    </source>
</reference>
<comment type="function">
    <text evidence="1 11">DNA ligase that catalyzes the formation of phosphodiester linkages between 5'-phosphoryl and 3'-hydroxyl groups in double-stranded DNA using NAD as a coenzyme and as the energy source for the reaction. It is essential for DNA replication and repair of damaged DNA.</text>
</comment>
<dbReference type="InterPro" id="IPR033136">
    <property type="entry name" value="DNA_ligase_CS"/>
</dbReference>
<dbReference type="SUPFAM" id="SSF52113">
    <property type="entry name" value="BRCT domain"/>
    <property type="match status" value="1"/>
</dbReference>
<dbReference type="InterPro" id="IPR036420">
    <property type="entry name" value="BRCT_dom_sf"/>
</dbReference>
<keyword evidence="6 11" id="KW-0862">Zinc</keyword>
<dbReference type="CDD" id="cd17748">
    <property type="entry name" value="BRCT_DNA_ligase_like"/>
    <property type="match status" value="1"/>
</dbReference>
<keyword evidence="11" id="KW-0464">Manganese</keyword>
<dbReference type="InterPro" id="IPR004150">
    <property type="entry name" value="NAD_DNA_ligase_OB"/>
</dbReference>
<sequence length="649" mass="72970">MTRDEYIKAIDLLNLWARAYYTEDAPLASDEEYDSLYNKVLEYESQNKSEILEYSPTQKIGGAISDGFEKLAHINQMWSMEDIFNDDELISWLKRGEKSGFEFYCEPKFDGASLNLLYENGILKSAATRGDGVIGEDVTQNAKVIKSIPLKIDYTGKIEIRGEVVISKSDFDELNLERSKNGELPLANPRNAAAGSLRQLDSSIVAKRKLKFIPWDAGYNELGFKTHFEIMSFIRKLGFLQDSFIRVCKTKNEIAKAYDDLVAKRDDKEILMDGMVIRINLLSKCQELGYTVKFPKFMVAYKFKAVEKVTRLKDIALQVGRSGVVTPVGVLEPVEIDGAIVKNATLHNFDEIKRLGLMKNDFVNIIRSGDVIPKITSVYKDRRDGSQIEISRPKTCPVCGSHLLDEGVFVKCQNLDCKARVINSLIYFASKKCMNIDGLGEAIVKTLFEEGKIAKIPDIYNLKKEDLENLEGFKDKKIANLLNAINSSKNSPLYRFITSLGIEHIGEVAAKKLDESFGLKWIDAKKDDFLNLDGFGEAMAESLVEFIETNMEKIINLTNIINPKPSVFETKNSVFNNKTVVITGTLSKSRDYFKDLLLKNGAKVTNSVSKKTDFLLCGSEAGSKLENALKLGVKVIDESEFLKLLESEF</sequence>
<dbReference type="Gene3D" id="3.30.470.30">
    <property type="entry name" value="DNA ligase/mRNA capping enzyme"/>
    <property type="match status" value="1"/>
</dbReference>
<dbReference type="InterPro" id="IPR003583">
    <property type="entry name" value="Hlx-hairpin-Hlx_DNA-bd_motif"/>
</dbReference>
<dbReference type="CDD" id="cd00114">
    <property type="entry name" value="LIGANc"/>
    <property type="match status" value="1"/>
</dbReference>
<organism evidence="14 15">
    <name type="scientific">Campylobacter ureolyticus</name>
    <dbReference type="NCBI Taxonomy" id="827"/>
    <lineage>
        <taxon>Bacteria</taxon>
        <taxon>Pseudomonadati</taxon>
        <taxon>Campylobacterota</taxon>
        <taxon>Epsilonproteobacteria</taxon>
        <taxon>Campylobacterales</taxon>
        <taxon>Campylobacteraceae</taxon>
        <taxon>Campylobacter</taxon>
    </lineage>
</organism>
<dbReference type="Gene3D" id="2.40.50.140">
    <property type="entry name" value="Nucleic acid-binding proteins"/>
    <property type="match status" value="1"/>
</dbReference>
<dbReference type="Pfam" id="PF03120">
    <property type="entry name" value="OB_DNA_ligase"/>
    <property type="match status" value="1"/>
</dbReference>
<dbReference type="GO" id="GO:0003677">
    <property type="term" value="F:DNA binding"/>
    <property type="evidence" value="ECO:0007669"/>
    <property type="project" value="InterPro"/>
</dbReference>
<dbReference type="Pfam" id="PF14520">
    <property type="entry name" value="HHH_5"/>
    <property type="match status" value="1"/>
</dbReference>
<dbReference type="SUPFAM" id="SSF47781">
    <property type="entry name" value="RuvA domain 2-like"/>
    <property type="match status" value="1"/>
</dbReference>
<dbReference type="PROSITE" id="PS50172">
    <property type="entry name" value="BRCT"/>
    <property type="match status" value="1"/>
</dbReference>
<dbReference type="InterPro" id="IPR012340">
    <property type="entry name" value="NA-bd_OB-fold"/>
</dbReference>
<feature type="binding site" evidence="11">
    <location>
        <position position="417"/>
    </location>
    <ligand>
        <name>Zn(2+)</name>
        <dbReference type="ChEBI" id="CHEBI:29105"/>
    </ligand>
</feature>
<name>A0A2I1NB80_9BACT</name>
<feature type="binding site" evidence="11">
    <location>
        <position position="163"/>
    </location>
    <ligand>
        <name>NAD(+)</name>
        <dbReference type="ChEBI" id="CHEBI:57540"/>
    </ligand>
</feature>
<dbReference type="PROSITE" id="PS01055">
    <property type="entry name" value="DNA_LIGASE_N1"/>
    <property type="match status" value="1"/>
</dbReference>
<evidence type="ECO:0000259" key="13">
    <source>
        <dbReference type="PROSITE" id="PS50172"/>
    </source>
</evidence>
<dbReference type="SMART" id="SM00278">
    <property type="entry name" value="HhH1"/>
    <property type="match status" value="3"/>
</dbReference>
<dbReference type="InterPro" id="IPR013839">
    <property type="entry name" value="DNAligase_adenylation"/>
</dbReference>
<feature type="domain" description="BRCT" evidence="13">
    <location>
        <begin position="570"/>
        <end position="649"/>
    </location>
</feature>
<evidence type="ECO:0000256" key="2">
    <source>
        <dbReference type="ARBA" id="ARBA00022598"/>
    </source>
</evidence>
<dbReference type="InterPro" id="IPR001357">
    <property type="entry name" value="BRCT_dom"/>
</dbReference>
<dbReference type="InterPro" id="IPR010994">
    <property type="entry name" value="RuvA_2-like"/>
</dbReference>
<dbReference type="Gene3D" id="3.40.50.10190">
    <property type="entry name" value="BRCT domain"/>
    <property type="match status" value="1"/>
</dbReference>